<dbReference type="GO" id="GO:0005829">
    <property type="term" value="C:cytosol"/>
    <property type="evidence" value="ECO:0007669"/>
    <property type="project" value="TreeGrafter"/>
</dbReference>
<evidence type="ECO:0000256" key="4">
    <source>
        <dbReference type="ARBA" id="ARBA00023163"/>
    </source>
</evidence>
<evidence type="ECO:0000256" key="3">
    <source>
        <dbReference type="ARBA" id="ARBA00023125"/>
    </source>
</evidence>
<dbReference type="SUPFAM" id="SSF53850">
    <property type="entry name" value="Periplasmic binding protein-like II"/>
    <property type="match status" value="1"/>
</dbReference>
<dbReference type="Gene3D" id="1.10.10.10">
    <property type="entry name" value="Winged helix-like DNA-binding domain superfamily/Winged helix DNA-binding domain"/>
    <property type="match status" value="1"/>
</dbReference>
<organism evidence="7 8">
    <name type="scientific">Faecalicoccus pleomorphus</name>
    <dbReference type="NCBI Taxonomy" id="1323"/>
    <lineage>
        <taxon>Bacteria</taxon>
        <taxon>Bacillati</taxon>
        <taxon>Bacillota</taxon>
        <taxon>Erysipelotrichia</taxon>
        <taxon>Erysipelotrichales</taxon>
        <taxon>Erysipelotrichaceae</taxon>
        <taxon>Faecalicoccus</taxon>
    </lineage>
</organism>
<reference evidence="7 8" key="1">
    <citation type="submission" date="2020-04" db="EMBL/GenBank/DDBJ databases">
        <authorList>
            <person name="Hitch T.C.A."/>
            <person name="Wylensek D."/>
            <person name="Clavel T."/>
        </authorList>
    </citation>
    <scope>NUCLEOTIDE SEQUENCE [LARGE SCALE GENOMIC DNA]</scope>
    <source>
        <strain evidence="7 8">BSM-383-APC-22F</strain>
    </source>
</reference>
<dbReference type="Pfam" id="PF03466">
    <property type="entry name" value="LysR_substrate"/>
    <property type="match status" value="1"/>
</dbReference>
<gene>
    <name evidence="7" type="ORF">HF861_03285</name>
    <name evidence="6" type="ORF">PND82_04265</name>
</gene>
<evidence type="ECO:0000313" key="7">
    <source>
        <dbReference type="EMBL" id="NME43905.1"/>
    </source>
</evidence>
<dbReference type="EMBL" id="JABAFR010000006">
    <property type="protein sequence ID" value="NME43905.1"/>
    <property type="molecule type" value="Genomic_DNA"/>
</dbReference>
<dbReference type="PROSITE" id="PS50931">
    <property type="entry name" value="HTH_LYSR"/>
    <property type="match status" value="1"/>
</dbReference>
<evidence type="ECO:0000256" key="1">
    <source>
        <dbReference type="ARBA" id="ARBA00009437"/>
    </source>
</evidence>
<dbReference type="AlphaFoldDB" id="A0A7X9NGP2"/>
<protein>
    <submittedName>
        <fullName evidence="7">LysR family transcriptional regulator</fullName>
    </submittedName>
</protein>
<feature type="domain" description="HTH lysR-type" evidence="5">
    <location>
        <begin position="1"/>
        <end position="58"/>
    </location>
</feature>
<dbReference type="Gene3D" id="3.40.190.290">
    <property type="match status" value="1"/>
</dbReference>
<dbReference type="InterPro" id="IPR000847">
    <property type="entry name" value="LysR_HTH_N"/>
</dbReference>
<dbReference type="InterPro" id="IPR036388">
    <property type="entry name" value="WH-like_DNA-bd_sf"/>
</dbReference>
<dbReference type="GO" id="GO:0003700">
    <property type="term" value="F:DNA-binding transcription factor activity"/>
    <property type="evidence" value="ECO:0007669"/>
    <property type="project" value="InterPro"/>
</dbReference>
<dbReference type="InterPro" id="IPR050950">
    <property type="entry name" value="HTH-type_LysR_regulators"/>
</dbReference>
<dbReference type="PANTHER" id="PTHR30419">
    <property type="entry name" value="HTH-TYPE TRANSCRIPTIONAL REGULATOR YBHD"/>
    <property type="match status" value="1"/>
</dbReference>
<comment type="similarity">
    <text evidence="1">Belongs to the LysR transcriptional regulatory family.</text>
</comment>
<dbReference type="RefSeq" id="WP_168964884.1">
    <property type="nucleotide sequence ID" value="NZ_CAMNNH010000007.1"/>
</dbReference>
<sequence>MKNTNNEYFLTIIEEGSLSKAAQKLYLSQPSLSQYVKRMEKRLGVELFDHNSSPLKLTYSGERYYEFLLEEQKNEKEILQELKDIKLGNSGRIRLGIAFWRAACFLPEVYPEFNRQYPNIKIDLFEGKSVNFQKELLNGHIDFAVCNIGKDMNYNKFSIEILKNEQILIGAPTNHSYVKSILKNQKNLNGYPKAPLDIFNQLPLILSKDGQNLTYQIQEFFAAKNIEPNILLRTENLTTAINLSVAGMGCVFVPEEGAHVCHRNGEITYFTLDEPELYWKFAVIYRKNEKLSRVCRLFIDFTKQIIK</sequence>
<evidence type="ECO:0000259" key="5">
    <source>
        <dbReference type="PROSITE" id="PS50931"/>
    </source>
</evidence>
<dbReference type="SUPFAM" id="SSF46785">
    <property type="entry name" value="Winged helix' DNA-binding domain"/>
    <property type="match status" value="1"/>
</dbReference>
<dbReference type="CDD" id="cd05466">
    <property type="entry name" value="PBP2_LTTR_substrate"/>
    <property type="match status" value="1"/>
</dbReference>
<evidence type="ECO:0000313" key="6">
    <source>
        <dbReference type="EMBL" id="MDB7982031.1"/>
    </source>
</evidence>
<proteinExistence type="inferred from homology"/>
<keyword evidence="3" id="KW-0238">DNA-binding</keyword>
<keyword evidence="2" id="KW-0805">Transcription regulation</keyword>
<dbReference type="Proteomes" id="UP001212981">
    <property type="component" value="Unassembled WGS sequence"/>
</dbReference>
<dbReference type="Pfam" id="PF00126">
    <property type="entry name" value="HTH_1"/>
    <property type="match status" value="1"/>
</dbReference>
<dbReference type="EMBL" id="JAQLXO010000004">
    <property type="protein sequence ID" value="MDB7982031.1"/>
    <property type="molecule type" value="Genomic_DNA"/>
</dbReference>
<dbReference type="GO" id="GO:0003677">
    <property type="term" value="F:DNA binding"/>
    <property type="evidence" value="ECO:0007669"/>
    <property type="project" value="UniProtKB-KW"/>
</dbReference>
<reference evidence="6" key="2">
    <citation type="submission" date="2023-01" db="EMBL/GenBank/DDBJ databases">
        <title>Human gut microbiome strain richness.</title>
        <authorList>
            <person name="Chen-Liaw A."/>
        </authorList>
    </citation>
    <scope>NUCLEOTIDE SEQUENCE</scope>
    <source>
        <strain evidence="6">D8_m1001271B151109d0_201107</strain>
    </source>
</reference>
<comment type="caution">
    <text evidence="7">The sequence shown here is derived from an EMBL/GenBank/DDBJ whole genome shotgun (WGS) entry which is preliminary data.</text>
</comment>
<keyword evidence="4" id="KW-0804">Transcription</keyword>
<evidence type="ECO:0000313" key="8">
    <source>
        <dbReference type="Proteomes" id="UP000540014"/>
    </source>
</evidence>
<name>A0A7X9NGP2_9FIRM</name>
<dbReference type="PRINTS" id="PR00039">
    <property type="entry name" value="HTHLYSR"/>
</dbReference>
<evidence type="ECO:0000256" key="2">
    <source>
        <dbReference type="ARBA" id="ARBA00023015"/>
    </source>
</evidence>
<dbReference type="InterPro" id="IPR036390">
    <property type="entry name" value="WH_DNA-bd_sf"/>
</dbReference>
<dbReference type="Proteomes" id="UP000540014">
    <property type="component" value="Unassembled WGS sequence"/>
</dbReference>
<accession>A0A7X9NGP2</accession>
<dbReference type="InterPro" id="IPR005119">
    <property type="entry name" value="LysR_subst-bd"/>
</dbReference>